<dbReference type="AlphaFoldDB" id="A0A8T4HAN5"/>
<dbReference type="Gene3D" id="3.30.870.10">
    <property type="entry name" value="Endonuclease Chain A"/>
    <property type="match status" value="2"/>
</dbReference>
<organism evidence="15 16">
    <name type="scientific">Rhinopithecimicrobium faecis</name>
    <dbReference type="NCBI Taxonomy" id="2820698"/>
    <lineage>
        <taxon>Bacteria</taxon>
        <taxon>Pseudomonadati</taxon>
        <taxon>Bacteroidota</taxon>
        <taxon>Sphingobacteriia</taxon>
        <taxon>Sphingobacteriales</taxon>
        <taxon>Sphingobacteriaceae</taxon>
        <taxon>Rhinopithecimicrobium</taxon>
    </lineage>
</organism>
<keyword evidence="2" id="KW-1003">Cell membrane</keyword>
<feature type="transmembrane region" description="Helical" evidence="13">
    <location>
        <begin position="20"/>
        <end position="39"/>
    </location>
</feature>
<evidence type="ECO:0000256" key="7">
    <source>
        <dbReference type="ARBA" id="ARBA00022989"/>
    </source>
</evidence>
<evidence type="ECO:0000313" key="15">
    <source>
        <dbReference type="EMBL" id="MBP3943949.1"/>
    </source>
</evidence>
<proteinExistence type="predicted"/>
<feature type="domain" description="PLD phosphodiesterase" evidence="14">
    <location>
        <begin position="411"/>
        <end position="438"/>
    </location>
</feature>
<sequence length="498" mass="57626">MKDLVNQLTIDWVHWWELLVNWYWLPLFIFYIGVMSTILIENRNPSKTVSWIMVIFFIPFLGLLLYYLFGQKFRKVRRFQRINRLQFKKIQKAWNDNLLFMSAQIPRMTNRIGGLVRVFEYVKNQHLSPFSNNNKISLLTNGEEKFPLFIADLQAAKEFIHLEYYIFEMDTIGTQVMDILLQKASQGVEVRVILDSFGSPAALRYLKKQHNLQLAYQAFLPVSFSSLANSNYRNHRKIVIVDGNVGYIGGINISDRYINKEGADTLYWRDTSIRLEGEGVNSLQIQFWNSWNQTAGAPFMLSEKYLKIWESCAETSNDAFTLVSSDPGSRSPFNLEALLIAIAEAKESIQVCTPYFIPPDELSMALQLAAASGIQVELMIPASSDSYIVYHASFSYLKPLLMRGVSVHLYKKGFLHAKTICIDRKLAFVGTVNLDIRSFYINFEIAAVFSDIKVCERLAQQFERDKEQSEIVTLYIWMHRKKWKRALDSLCRLLAPLL</sequence>
<evidence type="ECO:0000256" key="12">
    <source>
        <dbReference type="NCBIfam" id="TIGR04265"/>
    </source>
</evidence>
<gene>
    <name evidence="15" type="primary">cls</name>
    <name evidence="15" type="ORF">J5U18_10290</name>
</gene>
<dbReference type="GO" id="GO:0032049">
    <property type="term" value="P:cardiolipin biosynthetic process"/>
    <property type="evidence" value="ECO:0007669"/>
    <property type="project" value="UniProtKB-UniRule"/>
</dbReference>
<feature type="domain" description="PLD phosphodiesterase" evidence="14">
    <location>
        <begin position="230"/>
        <end position="257"/>
    </location>
</feature>
<keyword evidence="4" id="KW-0808">Transferase</keyword>
<dbReference type="Proteomes" id="UP000679691">
    <property type="component" value="Unassembled WGS sequence"/>
</dbReference>
<keyword evidence="5 13" id="KW-0812">Transmembrane</keyword>
<dbReference type="EC" id="2.7.8.-" evidence="12"/>
<keyword evidence="9 13" id="KW-0472">Membrane</keyword>
<dbReference type="RefSeq" id="WP_353547453.1">
    <property type="nucleotide sequence ID" value="NZ_JAGKSB010000011.1"/>
</dbReference>
<comment type="caution">
    <text evidence="15">The sequence shown here is derived from an EMBL/GenBank/DDBJ whole genome shotgun (WGS) entry which is preliminary data.</text>
</comment>
<dbReference type="InterPro" id="IPR025202">
    <property type="entry name" value="PLD-like_dom"/>
</dbReference>
<dbReference type="EMBL" id="JAGKSB010000011">
    <property type="protein sequence ID" value="MBP3943949.1"/>
    <property type="molecule type" value="Genomic_DNA"/>
</dbReference>
<evidence type="ECO:0000256" key="3">
    <source>
        <dbReference type="ARBA" id="ARBA00022516"/>
    </source>
</evidence>
<evidence type="ECO:0000256" key="6">
    <source>
        <dbReference type="ARBA" id="ARBA00022737"/>
    </source>
</evidence>
<evidence type="ECO:0000256" key="11">
    <source>
        <dbReference type="ARBA" id="ARBA00023264"/>
    </source>
</evidence>
<keyword evidence="7 13" id="KW-1133">Transmembrane helix</keyword>
<dbReference type="InterPro" id="IPR022924">
    <property type="entry name" value="Cardiolipin_synthase"/>
</dbReference>
<dbReference type="InterPro" id="IPR027379">
    <property type="entry name" value="CLS_N"/>
</dbReference>
<accession>A0A8T4HAN5</accession>
<name>A0A8T4HAN5_9SPHI</name>
<dbReference type="GO" id="GO:0008808">
    <property type="term" value="F:cardiolipin synthase activity"/>
    <property type="evidence" value="ECO:0007669"/>
    <property type="project" value="UniProtKB-UniRule"/>
</dbReference>
<dbReference type="CDD" id="cd09112">
    <property type="entry name" value="PLDc_CLS_2"/>
    <property type="match status" value="1"/>
</dbReference>
<dbReference type="PANTHER" id="PTHR21248:SF22">
    <property type="entry name" value="PHOSPHOLIPASE D"/>
    <property type="match status" value="1"/>
</dbReference>
<keyword evidence="8" id="KW-0443">Lipid metabolism</keyword>
<dbReference type="NCBIfam" id="TIGR04265">
    <property type="entry name" value="bac_cardiolipin"/>
    <property type="match status" value="1"/>
</dbReference>
<keyword evidence="10" id="KW-0594">Phospholipid biosynthesis</keyword>
<feature type="transmembrane region" description="Helical" evidence="13">
    <location>
        <begin position="51"/>
        <end position="69"/>
    </location>
</feature>
<dbReference type="InterPro" id="IPR001736">
    <property type="entry name" value="PLipase_D/transphosphatidylase"/>
</dbReference>
<keyword evidence="3" id="KW-0444">Lipid biosynthesis</keyword>
<comment type="subcellular location">
    <subcellularLocation>
        <location evidence="1">Cell membrane</location>
        <topology evidence="1">Multi-pass membrane protein</topology>
    </subcellularLocation>
</comment>
<keyword evidence="16" id="KW-1185">Reference proteome</keyword>
<dbReference type="PANTHER" id="PTHR21248">
    <property type="entry name" value="CARDIOLIPIN SYNTHASE"/>
    <property type="match status" value="1"/>
</dbReference>
<dbReference type="Pfam" id="PF13396">
    <property type="entry name" value="PLDc_N"/>
    <property type="match status" value="1"/>
</dbReference>
<evidence type="ECO:0000256" key="10">
    <source>
        <dbReference type="ARBA" id="ARBA00023209"/>
    </source>
</evidence>
<evidence type="ECO:0000256" key="2">
    <source>
        <dbReference type="ARBA" id="ARBA00022475"/>
    </source>
</evidence>
<dbReference type="SUPFAM" id="SSF56024">
    <property type="entry name" value="Phospholipase D/nuclease"/>
    <property type="match status" value="2"/>
</dbReference>
<evidence type="ECO:0000256" key="8">
    <source>
        <dbReference type="ARBA" id="ARBA00023098"/>
    </source>
</evidence>
<evidence type="ECO:0000256" key="13">
    <source>
        <dbReference type="SAM" id="Phobius"/>
    </source>
</evidence>
<dbReference type="Pfam" id="PF13091">
    <property type="entry name" value="PLDc_2"/>
    <property type="match status" value="2"/>
</dbReference>
<evidence type="ECO:0000256" key="9">
    <source>
        <dbReference type="ARBA" id="ARBA00023136"/>
    </source>
</evidence>
<keyword evidence="6" id="KW-0677">Repeat</keyword>
<keyword evidence="11" id="KW-1208">Phospholipid metabolism</keyword>
<reference evidence="15" key="1">
    <citation type="submission" date="2021-03" db="EMBL/GenBank/DDBJ databases">
        <authorList>
            <person name="Lu T."/>
            <person name="Wang Q."/>
            <person name="Han X."/>
        </authorList>
    </citation>
    <scope>NUCLEOTIDE SEQUENCE</scope>
    <source>
        <strain evidence="15">WQ 2009</strain>
    </source>
</reference>
<evidence type="ECO:0000256" key="1">
    <source>
        <dbReference type="ARBA" id="ARBA00004651"/>
    </source>
</evidence>
<evidence type="ECO:0000256" key="4">
    <source>
        <dbReference type="ARBA" id="ARBA00022679"/>
    </source>
</evidence>
<dbReference type="GO" id="GO:0005886">
    <property type="term" value="C:plasma membrane"/>
    <property type="evidence" value="ECO:0007669"/>
    <property type="project" value="UniProtKB-SubCell"/>
</dbReference>
<evidence type="ECO:0000256" key="5">
    <source>
        <dbReference type="ARBA" id="ARBA00022692"/>
    </source>
</evidence>
<dbReference type="SMART" id="SM00155">
    <property type="entry name" value="PLDc"/>
    <property type="match status" value="2"/>
</dbReference>
<evidence type="ECO:0000259" key="14">
    <source>
        <dbReference type="PROSITE" id="PS50035"/>
    </source>
</evidence>
<evidence type="ECO:0000313" key="16">
    <source>
        <dbReference type="Proteomes" id="UP000679691"/>
    </source>
</evidence>
<protein>
    <recommendedName>
        <fullName evidence="12">Cardiolipin synthase</fullName>
        <ecNumber evidence="12">2.7.8.-</ecNumber>
    </recommendedName>
</protein>
<dbReference type="CDD" id="cd09110">
    <property type="entry name" value="PLDc_CLS_1"/>
    <property type="match status" value="1"/>
</dbReference>
<dbReference type="PROSITE" id="PS50035">
    <property type="entry name" value="PLD"/>
    <property type="match status" value="2"/>
</dbReference>